<evidence type="ECO:0000259" key="10">
    <source>
        <dbReference type="PROSITE" id="PS51144"/>
    </source>
</evidence>
<dbReference type="OrthoDB" id="429145at2759"/>
<organism evidence="11 12">
    <name type="scientific">Parascedosporium putredinis</name>
    <dbReference type="NCBI Taxonomy" id="1442378"/>
    <lineage>
        <taxon>Eukaryota</taxon>
        <taxon>Fungi</taxon>
        <taxon>Dikarya</taxon>
        <taxon>Ascomycota</taxon>
        <taxon>Pezizomycotina</taxon>
        <taxon>Sordariomycetes</taxon>
        <taxon>Hypocreomycetidae</taxon>
        <taxon>Microascales</taxon>
        <taxon>Microascaceae</taxon>
        <taxon>Parascedosporium</taxon>
    </lineage>
</organism>
<dbReference type="Proteomes" id="UP000838763">
    <property type="component" value="Unassembled WGS sequence"/>
</dbReference>
<accession>A0A9P1GWW0</accession>
<evidence type="ECO:0000313" key="11">
    <source>
        <dbReference type="EMBL" id="CAI4211788.1"/>
    </source>
</evidence>
<dbReference type="Pfam" id="PF00194">
    <property type="entry name" value="Carb_anhydrase"/>
    <property type="match status" value="1"/>
</dbReference>
<dbReference type="InterPro" id="IPR036398">
    <property type="entry name" value="CA_dom_sf"/>
</dbReference>
<dbReference type="InterPro" id="IPR023561">
    <property type="entry name" value="Carbonic_anhydrase_a-class"/>
</dbReference>
<dbReference type="GO" id="GO:0008270">
    <property type="term" value="F:zinc ion binding"/>
    <property type="evidence" value="ECO:0007669"/>
    <property type="project" value="UniProtKB-UniRule"/>
</dbReference>
<proteinExistence type="inferred from homology"/>
<feature type="domain" description="Alpha-carbonic anhydrase" evidence="10">
    <location>
        <begin position="16"/>
        <end position="228"/>
    </location>
</feature>
<comment type="catalytic activity">
    <reaction evidence="8 9">
        <text>hydrogencarbonate + H(+) = CO2 + H2O</text>
        <dbReference type="Rhea" id="RHEA:10748"/>
        <dbReference type="ChEBI" id="CHEBI:15377"/>
        <dbReference type="ChEBI" id="CHEBI:15378"/>
        <dbReference type="ChEBI" id="CHEBI:16526"/>
        <dbReference type="ChEBI" id="CHEBI:17544"/>
        <dbReference type="EC" id="4.2.1.1"/>
    </reaction>
</comment>
<evidence type="ECO:0000256" key="6">
    <source>
        <dbReference type="ARBA" id="ARBA00022833"/>
    </source>
</evidence>
<dbReference type="InterPro" id="IPR018338">
    <property type="entry name" value="Carbonic_anhydrase_a-class_CS"/>
</dbReference>
<dbReference type="GO" id="GO:0004089">
    <property type="term" value="F:carbonate dehydratase activity"/>
    <property type="evidence" value="ECO:0007669"/>
    <property type="project" value="UniProtKB-UniRule"/>
</dbReference>
<comment type="caution">
    <text evidence="11">The sequence shown here is derived from an EMBL/GenBank/DDBJ whole genome shotgun (WGS) entry which is preliminary data.</text>
</comment>
<dbReference type="CDD" id="cd03124">
    <property type="entry name" value="alpha_CA_prokaryotic_like"/>
    <property type="match status" value="1"/>
</dbReference>
<name>A0A9P1GWW0_9PEZI</name>
<evidence type="ECO:0000256" key="9">
    <source>
        <dbReference type="RuleBase" id="RU367011"/>
    </source>
</evidence>
<evidence type="ECO:0000256" key="5">
    <source>
        <dbReference type="ARBA" id="ARBA00022723"/>
    </source>
</evidence>
<dbReference type="Gene3D" id="3.10.200.10">
    <property type="entry name" value="Alpha carbonic anhydrase"/>
    <property type="match status" value="1"/>
</dbReference>
<dbReference type="InterPro" id="IPR041891">
    <property type="entry name" value="Alpha_CA_prokaryot-like"/>
</dbReference>
<evidence type="ECO:0000313" key="12">
    <source>
        <dbReference type="Proteomes" id="UP000838763"/>
    </source>
</evidence>
<keyword evidence="6 9" id="KW-0862">Zinc</keyword>
<comment type="similarity">
    <text evidence="3 9">Belongs to the alpha-carbonic anhydrase family.</text>
</comment>
<protein>
    <recommendedName>
        <fullName evidence="4 9">Carbonic anhydrase</fullName>
        <ecNumber evidence="4 9">4.2.1.1</ecNumber>
    </recommendedName>
</protein>
<evidence type="ECO:0000256" key="8">
    <source>
        <dbReference type="ARBA" id="ARBA00048348"/>
    </source>
</evidence>
<dbReference type="SUPFAM" id="SSF51069">
    <property type="entry name" value="Carbonic anhydrase"/>
    <property type="match status" value="1"/>
</dbReference>
<dbReference type="PANTHER" id="PTHR18952:SF265">
    <property type="entry name" value="CARBONIC ANHYDRASE"/>
    <property type="match status" value="1"/>
</dbReference>
<evidence type="ECO:0000256" key="1">
    <source>
        <dbReference type="ARBA" id="ARBA00001947"/>
    </source>
</evidence>
<evidence type="ECO:0000256" key="2">
    <source>
        <dbReference type="ARBA" id="ARBA00002904"/>
    </source>
</evidence>
<dbReference type="PANTHER" id="PTHR18952">
    <property type="entry name" value="CARBONIC ANHYDRASE"/>
    <property type="match status" value="1"/>
</dbReference>
<comment type="function">
    <text evidence="2 9">Reversible hydration of carbon dioxide.</text>
</comment>
<keyword evidence="5 9" id="KW-0479">Metal-binding</keyword>
<evidence type="ECO:0000256" key="7">
    <source>
        <dbReference type="ARBA" id="ARBA00023239"/>
    </source>
</evidence>
<gene>
    <name evidence="11" type="ORF">PPNO1_LOCUS1563</name>
</gene>
<evidence type="ECO:0000256" key="4">
    <source>
        <dbReference type="ARBA" id="ARBA00012925"/>
    </source>
</evidence>
<sequence length="228" mass="24630">MPAISRSFPSLRLLAAVFRVHGPGRPLNWHGIATDNVACAQGTYQSPVAVDSQINSIPMVKGETLSMELENYLAGTEIKNLGTTVEVAANGTICRHGKEYRLVQFHLHTPSEHRIDEETYAMEAHFVFRAQDQALSVVGVMIDVSSLHTASPFFTSVLSAVDRIPSGGDVAQTGPLLSSEIVELVGASDVFQYNGSLTTPPCTEGVAWNVVRRPSTSPPTSIALPRRF</sequence>
<keyword evidence="12" id="KW-1185">Reference proteome</keyword>
<evidence type="ECO:0000256" key="3">
    <source>
        <dbReference type="ARBA" id="ARBA00010718"/>
    </source>
</evidence>
<dbReference type="EMBL" id="CALLCH030000003">
    <property type="protein sequence ID" value="CAI4211788.1"/>
    <property type="molecule type" value="Genomic_DNA"/>
</dbReference>
<dbReference type="PROSITE" id="PS51144">
    <property type="entry name" value="ALPHA_CA_2"/>
    <property type="match status" value="1"/>
</dbReference>
<dbReference type="EC" id="4.2.1.1" evidence="4 9"/>
<reference evidence="11" key="1">
    <citation type="submission" date="2022-11" db="EMBL/GenBank/DDBJ databases">
        <authorList>
            <person name="Scott C."/>
            <person name="Bruce N."/>
        </authorList>
    </citation>
    <scope>NUCLEOTIDE SEQUENCE</scope>
</reference>
<dbReference type="SMART" id="SM01057">
    <property type="entry name" value="Carb_anhydrase"/>
    <property type="match status" value="1"/>
</dbReference>
<dbReference type="AlphaFoldDB" id="A0A9P1GWW0"/>
<keyword evidence="7 9" id="KW-0456">Lyase</keyword>
<dbReference type="PROSITE" id="PS00162">
    <property type="entry name" value="ALPHA_CA_1"/>
    <property type="match status" value="1"/>
</dbReference>
<dbReference type="InterPro" id="IPR001148">
    <property type="entry name" value="CA_dom"/>
</dbReference>
<comment type="cofactor">
    <cofactor evidence="1 9">
        <name>Zn(2+)</name>
        <dbReference type="ChEBI" id="CHEBI:29105"/>
    </cofactor>
</comment>